<sequence length="127" mass="14189">MERFKPGMGCCRPDREHIGLYCSPEQQLACAVTTLASRFEYAPAEAGRLLSELLATFPDRLAPILAEANATGRVRLFIERAARACAALATKAERHAFRDQLTDRFCALDLAAFDDLMSAEWRRLRGK</sequence>
<dbReference type="OrthoDB" id="9013812at2"/>
<dbReference type="AlphaFoldDB" id="A0A071MC02"/>
<organism evidence="1">
    <name type="scientific">Burkholderia cenocepacia</name>
    <dbReference type="NCBI Taxonomy" id="95486"/>
    <lineage>
        <taxon>Bacteria</taxon>
        <taxon>Pseudomonadati</taxon>
        <taxon>Pseudomonadota</taxon>
        <taxon>Betaproteobacteria</taxon>
        <taxon>Burkholderiales</taxon>
        <taxon>Burkholderiaceae</taxon>
        <taxon>Burkholderia</taxon>
        <taxon>Burkholderia cepacia complex</taxon>
    </lineage>
</organism>
<dbReference type="EMBL" id="JJOA01000014">
    <property type="protein sequence ID" value="KEA58170.1"/>
    <property type="molecule type" value="Genomic_DNA"/>
</dbReference>
<proteinExistence type="predicted"/>
<protein>
    <submittedName>
        <fullName evidence="1">Uncharacterized protein</fullName>
    </submittedName>
</protein>
<name>A0A071MC02_9BURK</name>
<evidence type="ECO:0000313" key="1">
    <source>
        <dbReference type="EMBL" id="KEA58170.1"/>
    </source>
</evidence>
<reference evidence="1" key="1">
    <citation type="submission" date="2014-04" db="EMBL/GenBank/DDBJ databases">
        <title>In planta biocontrol of soil-borne Fusarium wilt of banana through a plant endophytic bacterium, Burkholderia cenocepacia 869T2.</title>
        <authorList>
            <person name="Ho Y.-N."/>
            <person name="Chiang H.-M."/>
            <person name="Chao C.-P."/>
            <person name="Su C.-C."/>
            <person name="Hsu H.-F."/>
            <person name="Guo C.-T."/>
            <person name="Hsieh J.-L."/>
            <person name="Huang C.-C."/>
        </authorList>
    </citation>
    <scope>NUCLEOTIDE SEQUENCE [LARGE SCALE GENOMIC DNA]</scope>
    <source>
        <strain evidence="1">869T2</strain>
    </source>
</reference>
<gene>
    <name evidence="1" type="ORF">DT99_17565</name>
</gene>
<accession>A0A071MC02</accession>
<comment type="caution">
    <text evidence="1">The sequence shown here is derived from an EMBL/GenBank/DDBJ whole genome shotgun (WGS) entry which is preliminary data.</text>
</comment>